<dbReference type="GO" id="GO:0004312">
    <property type="term" value="F:fatty acid synthase activity"/>
    <property type="evidence" value="ECO:0007669"/>
    <property type="project" value="TreeGrafter"/>
</dbReference>
<dbReference type="SUPFAM" id="SSF53474">
    <property type="entry name" value="alpha/beta-Hydrolases"/>
    <property type="match status" value="1"/>
</dbReference>
<dbReference type="InterPro" id="IPR032821">
    <property type="entry name" value="PKS_assoc"/>
</dbReference>
<dbReference type="SUPFAM" id="SSF56801">
    <property type="entry name" value="Acetyl-CoA synthetase-like"/>
    <property type="match status" value="1"/>
</dbReference>
<evidence type="ECO:0000256" key="5">
    <source>
        <dbReference type="SAM" id="MobiDB-lite"/>
    </source>
</evidence>
<dbReference type="InterPro" id="IPR014030">
    <property type="entry name" value="Ketoacyl_synth_N"/>
</dbReference>
<dbReference type="Gene3D" id="3.40.50.720">
    <property type="entry name" value="NAD(P)-binding Rossmann-like Domain"/>
    <property type="match status" value="1"/>
</dbReference>
<dbReference type="InterPro" id="IPR057326">
    <property type="entry name" value="KR_dom"/>
</dbReference>
<organism evidence="8 9">
    <name type="scientific">Telmatospirillum siberiense</name>
    <dbReference type="NCBI Taxonomy" id="382514"/>
    <lineage>
        <taxon>Bacteria</taxon>
        <taxon>Pseudomonadati</taxon>
        <taxon>Pseudomonadota</taxon>
        <taxon>Alphaproteobacteria</taxon>
        <taxon>Rhodospirillales</taxon>
        <taxon>Rhodospirillaceae</taxon>
        <taxon>Telmatospirillum</taxon>
    </lineage>
</organism>
<evidence type="ECO:0000256" key="2">
    <source>
        <dbReference type="ARBA" id="ARBA00022553"/>
    </source>
</evidence>
<keyword evidence="1" id="KW-0596">Phosphopantetheine</keyword>
<dbReference type="InterPro" id="IPR014031">
    <property type="entry name" value="Ketoacyl_synth_C"/>
</dbReference>
<dbReference type="Pfam" id="PF00501">
    <property type="entry name" value="AMP-binding"/>
    <property type="match status" value="1"/>
</dbReference>
<dbReference type="InterPro" id="IPR009081">
    <property type="entry name" value="PP-bd_ACP"/>
</dbReference>
<dbReference type="PROSITE" id="PS50075">
    <property type="entry name" value="CARRIER"/>
    <property type="match status" value="1"/>
</dbReference>
<dbReference type="SMART" id="SM00827">
    <property type="entry name" value="PKS_AT"/>
    <property type="match status" value="1"/>
</dbReference>
<dbReference type="GO" id="GO:0071770">
    <property type="term" value="P:DIM/DIP cell wall layer assembly"/>
    <property type="evidence" value="ECO:0007669"/>
    <property type="project" value="TreeGrafter"/>
</dbReference>
<dbReference type="InterPro" id="IPR016036">
    <property type="entry name" value="Malonyl_transacylase_ACP-bd"/>
</dbReference>
<dbReference type="PANTHER" id="PTHR43775:SF37">
    <property type="entry name" value="SI:DKEY-61P9.11"/>
    <property type="match status" value="1"/>
</dbReference>
<dbReference type="PANTHER" id="PTHR43775">
    <property type="entry name" value="FATTY ACID SYNTHASE"/>
    <property type="match status" value="1"/>
</dbReference>
<evidence type="ECO:0000313" key="9">
    <source>
        <dbReference type="Proteomes" id="UP000233293"/>
    </source>
</evidence>
<dbReference type="InterPro" id="IPR020841">
    <property type="entry name" value="PKS_Beta-ketoAc_synthase_dom"/>
</dbReference>
<feature type="domain" description="Ketosynthase family 3 (KS3)" evidence="7">
    <location>
        <begin position="545"/>
        <end position="971"/>
    </location>
</feature>
<proteinExistence type="predicted"/>
<dbReference type="Gene3D" id="1.10.1200.10">
    <property type="entry name" value="ACP-like"/>
    <property type="match status" value="1"/>
</dbReference>
<feature type="domain" description="Carrier" evidence="6">
    <location>
        <begin position="1970"/>
        <end position="2048"/>
    </location>
</feature>
<dbReference type="FunFam" id="3.40.47.10:FF:000019">
    <property type="entry name" value="Polyketide synthase type I"/>
    <property type="match status" value="1"/>
</dbReference>
<dbReference type="SUPFAM" id="SSF53901">
    <property type="entry name" value="Thiolase-like"/>
    <property type="match status" value="1"/>
</dbReference>
<keyword evidence="9" id="KW-1185">Reference proteome</keyword>
<dbReference type="Proteomes" id="UP000233293">
    <property type="component" value="Unassembled WGS sequence"/>
</dbReference>
<name>A0A2N3PU21_9PROT</name>
<evidence type="ECO:0000256" key="4">
    <source>
        <dbReference type="ARBA" id="ARBA00054155"/>
    </source>
</evidence>
<comment type="function">
    <text evidence="4">Involved in production of the polyketide antibiotic thailandamide.</text>
</comment>
<dbReference type="InterPro" id="IPR045851">
    <property type="entry name" value="AMP-bd_C_sf"/>
</dbReference>
<evidence type="ECO:0000256" key="1">
    <source>
        <dbReference type="ARBA" id="ARBA00022450"/>
    </source>
</evidence>
<keyword evidence="3" id="KW-0808">Transferase</keyword>
<dbReference type="GO" id="GO:0006633">
    <property type="term" value="P:fatty acid biosynthetic process"/>
    <property type="evidence" value="ECO:0007669"/>
    <property type="project" value="InterPro"/>
</dbReference>
<dbReference type="Pfam" id="PF00109">
    <property type="entry name" value="ketoacyl-synt"/>
    <property type="match status" value="1"/>
</dbReference>
<dbReference type="SMART" id="SM00822">
    <property type="entry name" value="PKS_KR"/>
    <property type="match status" value="1"/>
</dbReference>
<evidence type="ECO:0000259" key="6">
    <source>
        <dbReference type="PROSITE" id="PS50075"/>
    </source>
</evidence>
<sequence length="2198" mass="231451">MEDAPAFCFLSSPFDPAPTRLSYAELVRRSGAAAAWMTATTGADDLVILLLPTGPEAVCGVFGSILAGRPATLLPLPRHRRDRRALDRLEGVLTSLDRRCHLVVPDGGRQALSESASDRPALAEAIAAAHEAGTFLAGGTAFASPPAAPDDLAYVQFTSGSTAAPRGVMLSHRALLANLEVIAKVFDPERPLRTLSWLPLHHDMGLVGHLLQPVYLGGQSLLADPGVFAGDPLDWLRAMDHWKIGVSGAPPFAFARAARALETLSPDARADVADLSRLRVLYMGAEPVGEDLLRRFTRLCAPLGLAPGVPLPCYGLAEISLFAAGSKWNGGPLRYPLPSGIEARVAEPVGGAELPPGREGEIWLAGESLASGYLDDPEASAATFVHRDGRRWLRTGDQGVLTPDGLIPHGRLKDVIIHRGANLHATDLEAAARAADPRLAAATMAAVPAAGPDGEGVALLIERRPHQGAGSSAERDALAQAAARAVSAAGDGIHTRVLFLTPGTLPRTTSGKLVRHMAAKELREGRLETAAGPPRRSPVATVTGSEPVAVIGMACRFPGADDPESFWQALEQGRDLIREVPPDRWDVDAYYDPRPAMPGKMNTRWGGFIDGIDLFDAGFFGISAPEAAEMDPQQRLALETGWRAFEQAGLGRDTLAGSATGVFVGLSTQDYMHLQIRQRGGLEQYNAWSGLGSAGSIAANRISYLLDLRGPSMAVDTACSSSLTTVQLAVDSLRRGACDHALAGGVSLILSPGTTIALSQFHMMSGDGRCKVFDLAADGYVRSEGCGFVVLKKLSDARRDGDRVWAVIRGGALAQDGRSAGITAPNPEAQKALLEAALANAGTRPHEVGLIEAHGTGTIAGDPAEFGVIAQVYGRVAGGHCSVVSVKANTGHLEAAAGIASLIRVVGVLNRGVIPPQIHFKECNPLVVVKGTRLDIPTEAQPWPSGDGKPRVAALSSFGFGGALAHMVVEQGDPAPEPYNDGAPYLIPLSARDPEALADLAAELRRHLATERPALRAVAHTLGARRSHFPRRAAITASSLAELDGALSRLPAAATISGVPKVAFLFSGQGAQFVGMGLDLADRFPLFRAALESCAATIAEAAPKAPGLREILTDPEKLDSLAFLQPALCAVELALAALWRGFGIRPAVVLGHSLGAYAAATCAGAVTAESALRLVTRRAALMAAHVKEQGGMISVAATPADLMDFALDGVETAAVNGPASTVLGGSLAAIEAAGRILGREGLAWRRLRTPQAFHTTLMDPVLSPFEAAAAEIDWTAAEIPWISDLTGALMTDAPNAAYWRDHLRRPVAFGAALDTLAKIEISHVIEIGPGRGLCALALPAMDDKTTVLPGLPDGGDGARAILETCGRLYADGANPDWTGVLGVDDAPPAPLPLPGHPLRRKRHWFTVAPLAAGAAPSATPRASAAPPGRFGIDWDDQGTPTNDGPEADTHWIVVGDGRGLGAALSRDLAARGLDTYHLLPHPDLPPGKAPRRRKEGAGEASCLRLAPADFLDGNAMGRALGLVMTDFARADAQHWRVVWTGSLDAADPEGLVAGTLDMDQETHGPGALTALVQGLLHTARSGRLWLLTQGAQTVSGDPTLPRVGQMPSWGFGTTLFLEHPEMRGGLLDLDPARPAADQAPDLPGALRRAEGFTALRGGRLLAQRLIRVTAAQETVRLSLREEGTYLITGGLGGLGLATAERLAERGARHLVLAGRRGLPARDLWEDPDLDATTRDRIAAVKRLESRGARVTVHALDVADPEALRNLLRKLDADGPPLRGIVHAAGVNWFSRIAEQDVLRLSETMRIKVAAAWTLHEATRDKDLDLFVLYSSVSALWGSVDLSHYSAANLFLDGLARLRHCQGLPATCIDWGPWAEVGMSAKPREMAVLNRLGLRPMPPAAALDALEELVASGAPQTVVADIDWRAFRQFVNYSTAPAFFGRVMEATPGDGPAPLGGEAIAKSLRQAGPAEAMDRLIGLIRRELAVVIFLPGSEEPDLDQRFNLMGMDSLTAIAFALRLEAVAGEKLPPTLAYNYPTIRAVAEHLYGMIRGEAAAAPETPQAVEIPAWKSWLPTAPVTPAARPLIYTFPYAGAGAAAYPGWPEALAGEATVCPVALPGRDSRRGEPPARAMADLVGPLAEALDGHLAQLGADQSFLLYGHSLGGLIAYETALELVRRGTRHPIALVLSCCLPHPAPPEA</sequence>
<dbReference type="SMART" id="SM01294">
    <property type="entry name" value="PKS_PP_betabranch"/>
    <property type="match status" value="1"/>
</dbReference>
<dbReference type="PROSITE" id="PS52004">
    <property type="entry name" value="KS3_2"/>
    <property type="match status" value="1"/>
</dbReference>
<accession>A0A2N3PU21</accession>
<dbReference type="InterPro" id="IPR016035">
    <property type="entry name" value="Acyl_Trfase/lysoPLipase"/>
</dbReference>
<dbReference type="Pfam" id="PF08659">
    <property type="entry name" value="KR"/>
    <property type="match status" value="1"/>
</dbReference>
<comment type="caution">
    <text evidence="8">The sequence shown here is derived from an EMBL/GenBank/DDBJ whole genome shotgun (WGS) entry which is preliminary data.</text>
</comment>
<evidence type="ECO:0000313" key="8">
    <source>
        <dbReference type="EMBL" id="PKU23899.1"/>
    </source>
</evidence>
<dbReference type="GO" id="GO:0005737">
    <property type="term" value="C:cytoplasm"/>
    <property type="evidence" value="ECO:0007669"/>
    <property type="project" value="TreeGrafter"/>
</dbReference>
<dbReference type="InterPro" id="IPR036291">
    <property type="entry name" value="NAD(P)-bd_dom_sf"/>
</dbReference>
<dbReference type="EMBL" id="PIUM01000016">
    <property type="protein sequence ID" value="PKU23899.1"/>
    <property type="molecule type" value="Genomic_DNA"/>
</dbReference>
<dbReference type="InterPro" id="IPR013968">
    <property type="entry name" value="PKS_KR"/>
</dbReference>
<dbReference type="SMART" id="SM00825">
    <property type="entry name" value="PKS_KS"/>
    <property type="match status" value="1"/>
</dbReference>
<dbReference type="InterPro" id="IPR050091">
    <property type="entry name" value="PKS_NRPS_Biosynth_Enz"/>
</dbReference>
<dbReference type="Gene3D" id="3.30.300.30">
    <property type="match status" value="1"/>
</dbReference>
<dbReference type="Gene3D" id="3.30.70.3290">
    <property type="match status" value="1"/>
</dbReference>
<dbReference type="GO" id="GO:0005886">
    <property type="term" value="C:plasma membrane"/>
    <property type="evidence" value="ECO:0007669"/>
    <property type="project" value="TreeGrafter"/>
</dbReference>
<dbReference type="InterPro" id="IPR001031">
    <property type="entry name" value="Thioesterase"/>
</dbReference>
<dbReference type="InterPro" id="IPR036736">
    <property type="entry name" value="ACP-like_sf"/>
</dbReference>
<evidence type="ECO:0000259" key="7">
    <source>
        <dbReference type="PROSITE" id="PS52004"/>
    </source>
</evidence>
<dbReference type="CDD" id="cd00833">
    <property type="entry name" value="PKS"/>
    <property type="match status" value="1"/>
</dbReference>
<dbReference type="Gene3D" id="3.40.50.12780">
    <property type="entry name" value="N-terminal domain of ligase-like"/>
    <property type="match status" value="1"/>
</dbReference>
<dbReference type="InterPro" id="IPR029058">
    <property type="entry name" value="AB_hydrolase_fold"/>
</dbReference>
<keyword evidence="2" id="KW-0597">Phosphoprotein</keyword>
<dbReference type="InterPro" id="IPR018201">
    <property type="entry name" value="Ketoacyl_synth_AS"/>
</dbReference>
<dbReference type="Gene3D" id="3.40.50.1820">
    <property type="entry name" value="alpha/beta hydrolase"/>
    <property type="match status" value="1"/>
</dbReference>
<dbReference type="GO" id="GO:0031177">
    <property type="term" value="F:phosphopantetheine binding"/>
    <property type="evidence" value="ECO:0007669"/>
    <property type="project" value="InterPro"/>
</dbReference>
<dbReference type="SUPFAM" id="SSF55048">
    <property type="entry name" value="Probable ACP-binding domain of malonyl-CoA ACP transacylase"/>
    <property type="match status" value="1"/>
</dbReference>
<dbReference type="SUPFAM" id="SSF52151">
    <property type="entry name" value="FabD/lysophospholipase-like"/>
    <property type="match status" value="1"/>
</dbReference>
<gene>
    <name evidence="8" type="ORF">CWS72_14585</name>
</gene>
<dbReference type="SMART" id="SM00823">
    <property type="entry name" value="PKS_PP"/>
    <property type="match status" value="1"/>
</dbReference>
<dbReference type="InterPro" id="IPR020806">
    <property type="entry name" value="PKS_PP-bd"/>
</dbReference>
<dbReference type="Gene3D" id="3.40.47.10">
    <property type="match status" value="1"/>
</dbReference>
<dbReference type="CDD" id="cd08955">
    <property type="entry name" value="KR_2_FAS_SDR_x"/>
    <property type="match status" value="1"/>
</dbReference>
<dbReference type="InterPro" id="IPR016039">
    <property type="entry name" value="Thiolase-like"/>
</dbReference>
<dbReference type="InterPro" id="IPR014043">
    <property type="entry name" value="Acyl_transferase_dom"/>
</dbReference>
<dbReference type="GO" id="GO:0004315">
    <property type="term" value="F:3-oxoacyl-[acyl-carrier-protein] synthase activity"/>
    <property type="evidence" value="ECO:0007669"/>
    <property type="project" value="InterPro"/>
</dbReference>
<dbReference type="Pfam" id="PF00550">
    <property type="entry name" value="PP-binding"/>
    <property type="match status" value="1"/>
</dbReference>
<dbReference type="SUPFAM" id="SSF51735">
    <property type="entry name" value="NAD(P)-binding Rossmann-fold domains"/>
    <property type="match status" value="2"/>
</dbReference>
<feature type="non-terminal residue" evidence="8">
    <location>
        <position position="2198"/>
    </location>
</feature>
<dbReference type="Pfam" id="PF00975">
    <property type="entry name" value="Thioesterase"/>
    <property type="match status" value="1"/>
</dbReference>
<dbReference type="Pfam" id="PF00698">
    <property type="entry name" value="Acyl_transf_1"/>
    <property type="match status" value="1"/>
</dbReference>
<dbReference type="PROSITE" id="PS00606">
    <property type="entry name" value="KS3_1"/>
    <property type="match status" value="1"/>
</dbReference>
<reference evidence="9" key="1">
    <citation type="submission" date="2017-12" db="EMBL/GenBank/DDBJ databases">
        <title>Draft genome sequence of Telmatospirillum siberiense 26-4b1T, an acidotolerant peatland alphaproteobacterium potentially involved in sulfur cycling.</title>
        <authorList>
            <person name="Hausmann B."/>
            <person name="Pjevac P."/>
            <person name="Schreck K."/>
            <person name="Herbold C.W."/>
            <person name="Daims H."/>
            <person name="Wagner M."/>
            <person name="Pester M."/>
            <person name="Loy A."/>
        </authorList>
    </citation>
    <scope>NUCLEOTIDE SEQUENCE [LARGE SCALE GENOMIC DNA]</scope>
    <source>
        <strain evidence="9">26-4b1</strain>
    </source>
</reference>
<dbReference type="Pfam" id="PF16197">
    <property type="entry name" value="KAsynt_C_assoc"/>
    <property type="match status" value="1"/>
</dbReference>
<feature type="region of interest" description="Disordered" evidence="5">
    <location>
        <begin position="1479"/>
        <end position="1498"/>
    </location>
</feature>
<dbReference type="Gene3D" id="3.40.366.10">
    <property type="entry name" value="Malonyl-Coenzyme A Acyl Carrier Protein, domain 2"/>
    <property type="match status" value="1"/>
</dbReference>
<protein>
    <submittedName>
        <fullName evidence="8">Uncharacterized protein</fullName>
    </submittedName>
</protein>
<dbReference type="InterPro" id="IPR001227">
    <property type="entry name" value="Ac_transferase_dom_sf"/>
</dbReference>
<evidence type="ECO:0000256" key="3">
    <source>
        <dbReference type="ARBA" id="ARBA00022679"/>
    </source>
</evidence>
<dbReference type="InterPro" id="IPR000873">
    <property type="entry name" value="AMP-dep_synth/lig_dom"/>
</dbReference>
<dbReference type="Pfam" id="PF02801">
    <property type="entry name" value="Ketoacyl-synt_C"/>
    <property type="match status" value="1"/>
</dbReference>
<dbReference type="InterPro" id="IPR042099">
    <property type="entry name" value="ANL_N_sf"/>
</dbReference>